<name>A0A1Y3EUV3_9BILA</name>
<accession>A0A1Y3EUV3</accession>
<comment type="caution">
    <text evidence="1">The sequence shown here is derived from an EMBL/GenBank/DDBJ whole genome shotgun (WGS) entry which is preliminary data.</text>
</comment>
<reference evidence="1 2" key="1">
    <citation type="submission" date="2015-04" db="EMBL/GenBank/DDBJ databases">
        <title>Draft genome of the roundworm Trichinella nativa.</title>
        <authorList>
            <person name="Mitreva M."/>
        </authorList>
    </citation>
    <scope>NUCLEOTIDE SEQUENCE [LARGE SCALE GENOMIC DNA]</scope>
    <source>
        <strain evidence="1 2">ISS45</strain>
    </source>
</reference>
<dbReference type="Proteomes" id="UP000243006">
    <property type="component" value="Unassembled WGS sequence"/>
</dbReference>
<gene>
    <name evidence="1" type="ORF">D917_05854</name>
</gene>
<evidence type="ECO:0000313" key="1">
    <source>
        <dbReference type="EMBL" id="OUC48942.1"/>
    </source>
</evidence>
<dbReference type="EMBL" id="LVZM01001749">
    <property type="protein sequence ID" value="OUC48942.1"/>
    <property type="molecule type" value="Genomic_DNA"/>
</dbReference>
<dbReference type="AlphaFoldDB" id="A0A1Y3EUV3"/>
<sequence>MSKSNSRTFNTMSFCWEPAIRLQFIFVEENNFPFLNVCAETNQASDRKSPHSTETEGISQAQVSYSARLRDICDVICAPSVACFIAADNFIKVVKRNVKLMEFFRSSVQCPENNKIDPYINLAWRLNMALLSFQNKYSSAEYKMIIVFVDKSLESVLKNAYFTPLAPIEPRISPVGDSSMDEEKKEE</sequence>
<evidence type="ECO:0000313" key="2">
    <source>
        <dbReference type="Proteomes" id="UP000243006"/>
    </source>
</evidence>
<protein>
    <submittedName>
        <fullName evidence="1">Uncharacterized protein</fullName>
    </submittedName>
</protein>
<organism evidence="1 2">
    <name type="scientific">Trichinella nativa</name>
    <dbReference type="NCBI Taxonomy" id="6335"/>
    <lineage>
        <taxon>Eukaryota</taxon>
        <taxon>Metazoa</taxon>
        <taxon>Ecdysozoa</taxon>
        <taxon>Nematoda</taxon>
        <taxon>Enoplea</taxon>
        <taxon>Dorylaimia</taxon>
        <taxon>Trichinellida</taxon>
        <taxon>Trichinellidae</taxon>
        <taxon>Trichinella</taxon>
    </lineage>
</organism>
<proteinExistence type="predicted"/>